<dbReference type="GO" id="GO:0005829">
    <property type="term" value="C:cytosol"/>
    <property type="evidence" value="ECO:0007669"/>
    <property type="project" value="TreeGrafter"/>
</dbReference>
<sequence>MRSDKVKKGVERAPHRSLLKASGYSQEEISRPFIGVVNSHNEIVPGHVHLDQIVDAVKNGVRASGGTPLEFPTIAICDGIAMNHRGMLYSLPSRELIADTIEAMTLAHGFDALVMVPNCDKVIPGMLIAAARLNIPALLVSGGPMLAGKWKGQRRDLKDVFEAVGQAKVGEIDEEELKEIESHSCPGCGSCAGMFTANTMNCLTEVLGMGLPGNGSIPAVMAERKRLATRAGGRIMDLLEKDLKPRDIMQKEAFENAIAVDLALGGSTNSVLHLPAIAAEAEVDLDISRFDEIGREVPHLCNMSPGGSHYMEDIYYAGGVQAVIKRLTKLEVIDEETRTVSGQTLGEIADEAEVLDEDVIRSADNPYHEEGGLAILEGNIAPDGCVVKQSAVAEEMLTHSGPARVFESEEEAVEAMYEGEIEAGDVVVIKYEGPKGGPGMREMLGPTSVIAGIGLDKEVALITDGRFSGASRGASIGHISPEAMEGGPIAAVEEGDEIEINIPEREINLLVEDEELQSRLEQLETIEPKVKEGYLARYSRFVTSGDRGAVYEK</sequence>
<evidence type="ECO:0000256" key="10">
    <source>
        <dbReference type="ARBA" id="ARBA00023304"/>
    </source>
</evidence>
<comment type="subunit">
    <text evidence="15">Homodimer.</text>
</comment>
<dbReference type="InterPro" id="IPR042096">
    <property type="entry name" value="Dihydro-acid_dehy_C"/>
</dbReference>
<comment type="pathway">
    <text evidence="13 15">Amino-acid biosynthesis; L-isoleucine biosynthesis; L-isoleucine from 2-oxobutanoate: step 3/4.</text>
</comment>
<dbReference type="NCBIfam" id="NF004784">
    <property type="entry name" value="PRK06131.1"/>
    <property type="match status" value="1"/>
</dbReference>
<evidence type="ECO:0000259" key="17">
    <source>
        <dbReference type="Pfam" id="PF24877"/>
    </source>
</evidence>
<evidence type="ECO:0000256" key="12">
    <source>
        <dbReference type="ARBA" id="ARBA00029436"/>
    </source>
</evidence>
<evidence type="ECO:0000256" key="1">
    <source>
        <dbReference type="ARBA" id="ARBA00001946"/>
    </source>
</evidence>
<evidence type="ECO:0000256" key="4">
    <source>
        <dbReference type="ARBA" id="ARBA00022714"/>
    </source>
</evidence>
<protein>
    <recommendedName>
        <fullName evidence="14 15">Dihydroxy-acid dehydratase</fullName>
        <shortName evidence="15">DAD</shortName>
        <ecNumber evidence="14 15">4.2.1.9</ecNumber>
    </recommendedName>
</protein>
<evidence type="ECO:0000256" key="11">
    <source>
        <dbReference type="ARBA" id="ARBA00029304"/>
    </source>
</evidence>
<dbReference type="Pfam" id="PF24877">
    <property type="entry name" value="ILV_EDD_C"/>
    <property type="match status" value="1"/>
</dbReference>
<dbReference type="GO" id="GO:0051537">
    <property type="term" value="F:2 iron, 2 sulfur cluster binding"/>
    <property type="evidence" value="ECO:0007669"/>
    <property type="project" value="UniProtKB-UniRule"/>
</dbReference>
<evidence type="ECO:0000256" key="5">
    <source>
        <dbReference type="ARBA" id="ARBA00022723"/>
    </source>
</evidence>
<comment type="caution">
    <text evidence="15">Lacks conserved residue(s) required for the propagation of feature annotation.</text>
</comment>
<dbReference type="NCBIfam" id="NF002068">
    <property type="entry name" value="PRK00911.1"/>
    <property type="match status" value="1"/>
</dbReference>
<feature type="domain" description="Dihydroxy-acid/6-phosphogluconate dehydratase C-terminal" evidence="17">
    <location>
        <begin position="358"/>
        <end position="549"/>
    </location>
</feature>
<dbReference type="RefSeq" id="WP_089757661.1">
    <property type="nucleotide sequence ID" value="NZ_FNGO01000001.1"/>
</dbReference>
<dbReference type="GO" id="GO:0009097">
    <property type="term" value="P:isoleucine biosynthetic process"/>
    <property type="evidence" value="ECO:0007669"/>
    <property type="project" value="UniProtKB-UniRule"/>
</dbReference>
<evidence type="ECO:0000313" key="19">
    <source>
        <dbReference type="Proteomes" id="UP000199476"/>
    </source>
</evidence>
<proteinExistence type="inferred from homology"/>
<dbReference type="GO" id="GO:0004160">
    <property type="term" value="F:dihydroxy-acid dehydratase activity"/>
    <property type="evidence" value="ECO:0007669"/>
    <property type="project" value="UniProtKB-UniRule"/>
</dbReference>
<dbReference type="AlphaFoldDB" id="A0A1G9H8C5"/>
<feature type="binding site" evidence="15">
    <location>
        <position position="120"/>
    </location>
    <ligand>
        <name>Mg(2+)</name>
        <dbReference type="ChEBI" id="CHEBI:18420"/>
    </ligand>
</feature>
<feature type="modified residue" description="N6-carboxylysine" evidence="15">
    <location>
        <position position="121"/>
    </location>
</feature>
<comment type="function">
    <text evidence="15">Functions in the biosynthesis of branched-chain amino acids. Catalyzes the dehydration of (2R,3R)-2,3-dihydroxy-3-methylpentanoate (2,3-dihydroxy-3-methylvalerate) into 2-oxo-3-methylpentanoate (2-oxo-3-methylvalerate) and of (2R)-2,3-dihydroxy-3-methylbutanoate (2,3-dihydroxyisovalerate) into 2-oxo-3-methylbutanoate (2-oxoisovalerate), the penultimate precursor to L-isoleucine and L-valine, respectively.</text>
</comment>
<gene>
    <name evidence="15" type="primary">ilvD</name>
    <name evidence="18" type="ORF">SAMN04488692_101135</name>
</gene>
<feature type="domain" description="Dihydroxy-acid/6-phosphogluconate dehydratase N-terminal" evidence="16">
    <location>
        <begin position="31"/>
        <end position="347"/>
    </location>
</feature>
<dbReference type="Proteomes" id="UP000199476">
    <property type="component" value="Unassembled WGS sequence"/>
</dbReference>
<keyword evidence="8 15" id="KW-0411">Iron-sulfur</keyword>
<keyword evidence="10 15" id="KW-0100">Branched-chain amino acid biosynthesis</keyword>
<comment type="catalytic activity">
    <reaction evidence="15">
        <text>(2R,3R)-2,3-dihydroxy-3-methylpentanoate = (S)-3-methyl-2-oxopentanoate + H2O</text>
        <dbReference type="Rhea" id="RHEA:27694"/>
        <dbReference type="ChEBI" id="CHEBI:15377"/>
        <dbReference type="ChEBI" id="CHEBI:35146"/>
        <dbReference type="ChEBI" id="CHEBI:49258"/>
        <dbReference type="EC" id="4.2.1.9"/>
    </reaction>
</comment>
<dbReference type="UniPathway" id="UPA00049">
    <property type="reaction ID" value="UER00061"/>
</dbReference>
<dbReference type="NCBIfam" id="TIGR00110">
    <property type="entry name" value="ilvD"/>
    <property type="match status" value="1"/>
</dbReference>
<evidence type="ECO:0000256" key="14">
    <source>
        <dbReference type="ARBA" id="ARBA00029490"/>
    </source>
</evidence>
<evidence type="ECO:0000256" key="8">
    <source>
        <dbReference type="ARBA" id="ARBA00023014"/>
    </source>
</evidence>
<dbReference type="Gene3D" id="3.50.30.80">
    <property type="entry name" value="IlvD/EDD C-terminal domain-like"/>
    <property type="match status" value="1"/>
</dbReference>
<dbReference type="PANTHER" id="PTHR43661">
    <property type="entry name" value="D-XYLONATE DEHYDRATASE"/>
    <property type="match status" value="1"/>
</dbReference>
<evidence type="ECO:0000256" key="2">
    <source>
        <dbReference type="ARBA" id="ARBA00006486"/>
    </source>
</evidence>
<keyword evidence="5 15" id="KW-0479">Metal-binding</keyword>
<organism evidence="18 19">
    <name type="scientific">Halarsenatibacter silvermanii</name>
    <dbReference type="NCBI Taxonomy" id="321763"/>
    <lineage>
        <taxon>Bacteria</taxon>
        <taxon>Bacillati</taxon>
        <taxon>Bacillota</taxon>
        <taxon>Clostridia</taxon>
        <taxon>Halanaerobiales</taxon>
        <taxon>Halarsenatibacteraceae</taxon>
        <taxon>Halarsenatibacter</taxon>
    </lineage>
</organism>
<comment type="cofactor">
    <cofactor evidence="1 15">
        <name>Mg(2+)</name>
        <dbReference type="ChEBI" id="CHEBI:18420"/>
    </cofactor>
</comment>
<feature type="binding site" evidence="15">
    <location>
        <position position="442"/>
    </location>
    <ligand>
        <name>Mg(2+)</name>
        <dbReference type="ChEBI" id="CHEBI:18420"/>
    </ligand>
</feature>
<comment type="cofactor">
    <cofactor evidence="15">
        <name>[2Fe-2S] cluster</name>
        <dbReference type="ChEBI" id="CHEBI:190135"/>
    </cofactor>
    <text evidence="15">Binds 1 [2Fe-2S] cluster per subunit. This cluster acts as a Lewis acid cofactor.</text>
</comment>
<dbReference type="SUPFAM" id="SSF143975">
    <property type="entry name" value="IlvD/EDD N-terminal domain-like"/>
    <property type="match status" value="1"/>
</dbReference>
<keyword evidence="3 15" id="KW-0028">Amino-acid biosynthesis</keyword>
<dbReference type="OrthoDB" id="9807077at2"/>
<dbReference type="Pfam" id="PF00920">
    <property type="entry name" value="ILVD_EDD_N"/>
    <property type="match status" value="1"/>
</dbReference>
<dbReference type="GO" id="GO:0000287">
    <property type="term" value="F:magnesium ion binding"/>
    <property type="evidence" value="ECO:0007669"/>
    <property type="project" value="UniProtKB-UniRule"/>
</dbReference>
<comment type="catalytic activity">
    <reaction evidence="11">
        <text>(2R)-2,3-dihydroxy-3-methylbutanoate = 3-methyl-2-oxobutanoate + H2O</text>
        <dbReference type="Rhea" id="RHEA:24809"/>
        <dbReference type="ChEBI" id="CHEBI:11851"/>
        <dbReference type="ChEBI" id="CHEBI:15377"/>
        <dbReference type="ChEBI" id="CHEBI:49072"/>
        <dbReference type="EC" id="4.2.1.9"/>
    </reaction>
    <physiologicalReaction direction="left-to-right" evidence="11">
        <dbReference type="Rhea" id="RHEA:24810"/>
    </physiologicalReaction>
</comment>
<comment type="pathway">
    <text evidence="12 15">Amino-acid biosynthesis; L-valine biosynthesis; L-valine from pyruvate: step 3/4.</text>
</comment>
<name>A0A1G9H8C5_9FIRM</name>
<dbReference type="EC" id="4.2.1.9" evidence="14 15"/>
<dbReference type="SUPFAM" id="SSF52016">
    <property type="entry name" value="LeuD/IlvD-like"/>
    <property type="match status" value="1"/>
</dbReference>
<dbReference type="InterPro" id="IPR020558">
    <property type="entry name" value="DiOHA_6PGluconate_deHydtase_CS"/>
</dbReference>
<dbReference type="EMBL" id="FNGO01000001">
    <property type="protein sequence ID" value="SDL09248.1"/>
    <property type="molecule type" value="Genomic_DNA"/>
</dbReference>
<reference evidence="18 19" key="1">
    <citation type="submission" date="2016-10" db="EMBL/GenBank/DDBJ databases">
        <authorList>
            <person name="de Groot N.N."/>
        </authorList>
    </citation>
    <scope>NUCLEOTIDE SEQUENCE [LARGE SCALE GENOMIC DNA]</scope>
    <source>
        <strain evidence="18 19">SLAS-1</strain>
    </source>
</reference>
<evidence type="ECO:0000256" key="13">
    <source>
        <dbReference type="ARBA" id="ARBA00029437"/>
    </source>
</evidence>
<feature type="active site" description="Proton acceptor" evidence="15">
    <location>
        <position position="468"/>
    </location>
</feature>
<dbReference type="PROSITE" id="PS00886">
    <property type="entry name" value="ILVD_EDD_1"/>
    <property type="match status" value="1"/>
</dbReference>
<evidence type="ECO:0000313" key="18">
    <source>
        <dbReference type="EMBL" id="SDL09248.1"/>
    </source>
</evidence>
<dbReference type="PROSITE" id="PS00887">
    <property type="entry name" value="ILVD_EDD_2"/>
    <property type="match status" value="1"/>
</dbReference>
<dbReference type="PANTHER" id="PTHR43661:SF3">
    <property type="entry name" value="D-XYLONATE DEHYDRATASE YAGF-RELATED"/>
    <property type="match status" value="1"/>
</dbReference>
<keyword evidence="9 15" id="KW-0456">Lyase</keyword>
<evidence type="ECO:0000256" key="7">
    <source>
        <dbReference type="ARBA" id="ARBA00023004"/>
    </source>
</evidence>
<dbReference type="STRING" id="321763.SAMN04488692_101135"/>
<dbReference type="HAMAP" id="MF_00012">
    <property type="entry name" value="IlvD"/>
    <property type="match status" value="1"/>
</dbReference>
<evidence type="ECO:0000256" key="3">
    <source>
        <dbReference type="ARBA" id="ARBA00022605"/>
    </source>
</evidence>
<dbReference type="FunFam" id="3.50.30.80:FF:000001">
    <property type="entry name" value="Dihydroxy-acid dehydratase"/>
    <property type="match status" value="1"/>
</dbReference>
<dbReference type="GO" id="GO:0009099">
    <property type="term" value="P:L-valine biosynthetic process"/>
    <property type="evidence" value="ECO:0007669"/>
    <property type="project" value="UniProtKB-UniRule"/>
</dbReference>
<dbReference type="InterPro" id="IPR004404">
    <property type="entry name" value="DihydroxyA_deHydtase"/>
</dbReference>
<accession>A0A1G9H8C5</accession>
<feature type="binding site" description="via carbamate group" evidence="15">
    <location>
        <position position="121"/>
    </location>
    <ligand>
        <name>Mg(2+)</name>
        <dbReference type="ChEBI" id="CHEBI:18420"/>
    </ligand>
</feature>
<evidence type="ECO:0000256" key="6">
    <source>
        <dbReference type="ARBA" id="ARBA00022842"/>
    </source>
</evidence>
<dbReference type="InterPro" id="IPR037237">
    <property type="entry name" value="IlvD/EDD_N"/>
</dbReference>
<dbReference type="UniPathway" id="UPA00047">
    <property type="reaction ID" value="UER00057"/>
</dbReference>
<keyword evidence="19" id="KW-1185">Reference proteome</keyword>
<feature type="binding site" evidence="15">
    <location>
        <position position="78"/>
    </location>
    <ligand>
        <name>Mg(2+)</name>
        <dbReference type="ChEBI" id="CHEBI:18420"/>
    </ligand>
</feature>
<keyword evidence="7 15" id="KW-0408">Iron</keyword>
<evidence type="ECO:0000256" key="9">
    <source>
        <dbReference type="ARBA" id="ARBA00023239"/>
    </source>
</evidence>
<evidence type="ECO:0000259" key="16">
    <source>
        <dbReference type="Pfam" id="PF00920"/>
    </source>
</evidence>
<evidence type="ECO:0000256" key="15">
    <source>
        <dbReference type="HAMAP-Rule" id="MF_00012"/>
    </source>
</evidence>
<keyword evidence="4 15" id="KW-0001">2Fe-2S</keyword>
<dbReference type="InterPro" id="IPR000581">
    <property type="entry name" value="ILV_EDD_N"/>
</dbReference>
<dbReference type="InterPro" id="IPR056740">
    <property type="entry name" value="ILV_EDD_C"/>
</dbReference>
<keyword evidence="6 15" id="KW-0460">Magnesium</keyword>
<comment type="similarity">
    <text evidence="2 15">Belongs to the IlvD/Edd family.</text>
</comment>